<dbReference type="Pfam" id="PF06958">
    <property type="entry name" value="Pyocin_S"/>
    <property type="match status" value="1"/>
</dbReference>
<evidence type="ECO:0000256" key="7">
    <source>
        <dbReference type="ARBA" id="ARBA00023048"/>
    </source>
</evidence>
<dbReference type="InterPro" id="IPR016128">
    <property type="entry name" value="Pyosin/cloacin_T_dom"/>
</dbReference>
<gene>
    <name evidence="9" type="ORF">DM813_13535</name>
</gene>
<dbReference type="InterPro" id="IPR003615">
    <property type="entry name" value="HNH_nuc"/>
</dbReference>
<sequence length="743" mass="80378">MAQNTFYLTEALYISDAPIDRPLLQPLPSGGGGFGSGGWGLSEGRARGTGGPGRFSSHEPAVRRVLDDERRGTDDYALQTYQPLIAQLPAVQQAERDALRQRAASSGGTPLAQLTTEQAALTALIDDKRQSYLALLPTAHSFYGAMPFYKRTDSLVTRIYDPGAFNDATTLFDILFASVDAAYRAHLESESIRLFSNDLAALAAQLDEAELQTVPVDLQQAAARREAQIREEKRICFECLPAFLQHELIELTPNQDNVTLAQALRAYRESANQLANLKRQQVPGYSASNPEINGPLSKPQLEALHHLVDEQTKRRAGPLWAEYHHALALNESIRYLDLFAVAMTGLQERAEQVDTLLARHMAEQAAARLAIEAERRARETERLRISYAGLGSAATAAPLIIPLGGAAFDLTAGTYTALQHAIRIAVVAMAARVAPLAPLVVGIVAMSWSPSLGDGERQFAASVPLADLSPPNNLDLTTIAAAGGTLTLPYALASREEDDRLHLLVSQDSGPIPVRAAVFDNERQVYSLALDTPSRILTWTPLNAPGTELGSSTSLPVAPTGATIYTGSELIPQTGLVESYPALDPLELDRIIVTFPADSGLAPILVMFRDRRLEPGAATGSGQDITGVWLGDSTRNSGAPIPSQIAGMLAGQEFKSFNKLRQAMWTLVARDAILAQQFSPQNIARMTRGLAPKVTKSERHQSLDTFIIHHVIPIAAGGAVYDIENLRIVTPLAHQHIHYGRKP</sequence>
<dbReference type="Pfam" id="PF21431">
    <property type="entry name" value="Col-Pyo_DNase"/>
    <property type="match status" value="1"/>
</dbReference>
<dbReference type="GO" id="GO:0031640">
    <property type="term" value="P:killing of cells of another organism"/>
    <property type="evidence" value="ECO:0007669"/>
    <property type="project" value="UniProtKB-KW"/>
</dbReference>
<keyword evidence="2" id="KW-0929">Antimicrobial</keyword>
<reference evidence="9 10" key="1">
    <citation type="submission" date="2018-06" db="EMBL/GenBank/DDBJ databases">
        <title>Bacteria isolated from soil of Wuhan.</title>
        <authorList>
            <person name="Wei X."/>
            <person name="Chunhua H."/>
        </authorList>
    </citation>
    <scope>NUCLEOTIDE SEQUENCE [LARGE SCALE GENOMIC DNA]</scope>
    <source>
        <strain evidence="10">xwS2</strain>
    </source>
</reference>
<evidence type="ECO:0000256" key="1">
    <source>
        <dbReference type="ARBA" id="ARBA00006811"/>
    </source>
</evidence>
<dbReference type="OrthoDB" id="2067488at2"/>
<evidence type="ECO:0000313" key="10">
    <source>
        <dbReference type="Proteomes" id="UP000288983"/>
    </source>
</evidence>
<evidence type="ECO:0000256" key="4">
    <source>
        <dbReference type="ARBA" id="ARBA00022759"/>
    </source>
</evidence>
<evidence type="ECO:0000256" key="6">
    <source>
        <dbReference type="ARBA" id="ARBA00023022"/>
    </source>
</evidence>
<dbReference type="InterPro" id="IPR036302">
    <property type="entry name" value="Pyosin/cloacin_T_dom_sf"/>
</dbReference>
<dbReference type="SUPFAM" id="SSF54060">
    <property type="entry name" value="His-Me finger endonucleases"/>
    <property type="match status" value="1"/>
</dbReference>
<evidence type="ECO:0000313" key="9">
    <source>
        <dbReference type="EMBL" id="RWU22201.1"/>
    </source>
</evidence>
<accession>A0A443ZRZ6</accession>
<name>A0A443ZRZ6_9PSED</name>
<dbReference type="Gene3D" id="3.90.540.10">
    <property type="entry name" value="Colicin/pyocin, DNase domain"/>
    <property type="match status" value="1"/>
</dbReference>
<dbReference type="RefSeq" id="WP_128323874.1">
    <property type="nucleotide sequence ID" value="NZ_QJRG01000044.1"/>
</dbReference>
<dbReference type="CDD" id="cd00085">
    <property type="entry name" value="HNHc"/>
    <property type="match status" value="1"/>
</dbReference>
<keyword evidence="7" id="KW-0078">Bacteriocin</keyword>
<dbReference type="GO" id="GO:0042742">
    <property type="term" value="P:defense response to bacterium"/>
    <property type="evidence" value="ECO:0007669"/>
    <property type="project" value="UniProtKB-KW"/>
</dbReference>
<dbReference type="InterPro" id="IPR044925">
    <property type="entry name" value="His-Me_finger_sf"/>
</dbReference>
<comment type="caution">
    <text evidence="9">The sequence shown here is derived from an EMBL/GenBank/DDBJ whole genome shotgun (WGS) entry which is preliminary data.</text>
</comment>
<evidence type="ECO:0000256" key="2">
    <source>
        <dbReference type="ARBA" id="ARBA00022529"/>
    </source>
</evidence>
<evidence type="ECO:0000259" key="8">
    <source>
        <dbReference type="SMART" id="SM00507"/>
    </source>
</evidence>
<keyword evidence="4" id="KW-0255">Endonuclease</keyword>
<keyword evidence="5" id="KW-0378">Hydrolase</keyword>
<dbReference type="SUPFAM" id="SSF69369">
    <property type="entry name" value="Cloacin translocation domain"/>
    <property type="match status" value="1"/>
</dbReference>
<dbReference type="Proteomes" id="UP000288983">
    <property type="component" value="Unassembled WGS sequence"/>
</dbReference>
<organism evidence="9 10">
    <name type="scientific">Pseudomonas alkylphenolica</name>
    <dbReference type="NCBI Taxonomy" id="237609"/>
    <lineage>
        <taxon>Bacteria</taxon>
        <taxon>Pseudomonadati</taxon>
        <taxon>Pseudomonadota</taxon>
        <taxon>Gammaproteobacteria</taxon>
        <taxon>Pseudomonadales</taxon>
        <taxon>Pseudomonadaceae</taxon>
        <taxon>Pseudomonas</taxon>
    </lineage>
</organism>
<dbReference type="GO" id="GO:0016787">
    <property type="term" value="F:hydrolase activity"/>
    <property type="evidence" value="ECO:0007669"/>
    <property type="project" value="UniProtKB-KW"/>
</dbReference>
<dbReference type="InterPro" id="IPR037146">
    <property type="entry name" value="Colicin/pyocin_DNase_dom_sf"/>
</dbReference>
<dbReference type="SMART" id="SM00507">
    <property type="entry name" value="HNHc"/>
    <property type="match status" value="1"/>
</dbReference>
<dbReference type="EMBL" id="QJRG01000044">
    <property type="protein sequence ID" value="RWU22201.1"/>
    <property type="molecule type" value="Genomic_DNA"/>
</dbReference>
<keyword evidence="6" id="KW-0044">Antibiotic</keyword>
<proteinExistence type="inferred from homology"/>
<feature type="domain" description="HNH nuclease" evidence="8">
    <location>
        <begin position="680"/>
        <end position="735"/>
    </location>
</feature>
<protein>
    <submittedName>
        <fullName evidence="9">Pyocin</fullName>
    </submittedName>
</protein>
<keyword evidence="3" id="KW-0540">Nuclease</keyword>
<evidence type="ECO:0000256" key="5">
    <source>
        <dbReference type="ARBA" id="ARBA00022801"/>
    </source>
</evidence>
<dbReference type="GO" id="GO:0004519">
    <property type="term" value="F:endonuclease activity"/>
    <property type="evidence" value="ECO:0007669"/>
    <property type="project" value="UniProtKB-KW"/>
</dbReference>
<evidence type="ECO:0000256" key="3">
    <source>
        <dbReference type="ARBA" id="ARBA00022722"/>
    </source>
</evidence>
<comment type="similarity">
    <text evidence="1">Belongs to the colicin/pyosin nuclease family.</text>
</comment>
<dbReference type="AlphaFoldDB" id="A0A443ZRZ6"/>